<protein>
    <submittedName>
        <fullName evidence="6">Sigma-70 family RNA polymerase sigma factor</fullName>
    </submittedName>
</protein>
<sequence length="70" mass="7812">MNADERAALLDALPPRQREIIRLRLVVGLSAQETADRLGMAPSAVRMAQHRALDRLRRQLPVRDEPGTTA</sequence>
<evidence type="ECO:0000256" key="2">
    <source>
        <dbReference type="ARBA" id="ARBA00023082"/>
    </source>
</evidence>
<dbReference type="InterPro" id="IPR039425">
    <property type="entry name" value="RNA_pol_sigma-70-like"/>
</dbReference>
<dbReference type="Gene3D" id="1.10.10.10">
    <property type="entry name" value="Winged helix-like DNA-binding domain superfamily/Winged helix DNA-binding domain"/>
    <property type="match status" value="1"/>
</dbReference>
<dbReference type="NCBIfam" id="TIGR02937">
    <property type="entry name" value="sigma70-ECF"/>
    <property type="match status" value="1"/>
</dbReference>
<dbReference type="SUPFAM" id="SSF88659">
    <property type="entry name" value="Sigma3 and sigma4 domains of RNA polymerase sigma factors"/>
    <property type="match status" value="1"/>
</dbReference>
<name>A0ABT2JIK9_9PSEU</name>
<keyword evidence="4" id="KW-0804">Transcription</keyword>
<dbReference type="Pfam" id="PF04545">
    <property type="entry name" value="Sigma70_r4"/>
    <property type="match status" value="1"/>
</dbReference>
<dbReference type="InterPro" id="IPR007630">
    <property type="entry name" value="RNA_pol_sigma70_r4"/>
</dbReference>
<gene>
    <name evidence="6" type="ORF">JT362_31795</name>
</gene>
<keyword evidence="7" id="KW-1185">Reference proteome</keyword>
<dbReference type="PANTHER" id="PTHR43133:SF58">
    <property type="entry name" value="ECF RNA POLYMERASE SIGMA FACTOR SIGD"/>
    <property type="match status" value="1"/>
</dbReference>
<evidence type="ECO:0000256" key="1">
    <source>
        <dbReference type="ARBA" id="ARBA00023015"/>
    </source>
</evidence>
<dbReference type="PANTHER" id="PTHR43133">
    <property type="entry name" value="RNA POLYMERASE ECF-TYPE SIGMA FACTO"/>
    <property type="match status" value="1"/>
</dbReference>
<organism evidence="6 7">
    <name type="scientific">Actinophytocola gossypii</name>
    <dbReference type="NCBI Taxonomy" id="2812003"/>
    <lineage>
        <taxon>Bacteria</taxon>
        <taxon>Bacillati</taxon>
        <taxon>Actinomycetota</taxon>
        <taxon>Actinomycetes</taxon>
        <taxon>Pseudonocardiales</taxon>
        <taxon>Pseudonocardiaceae</taxon>
    </lineage>
</organism>
<evidence type="ECO:0000259" key="5">
    <source>
        <dbReference type="Pfam" id="PF04545"/>
    </source>
</evidence>
<proteinExistence type="predicted"/>
<comment type="caution">
    <text evidence="6">The sequence shown here is derived from an EMBL/GenBank/DDBJ whole genome shotgun (WGS) entry which is preliminary data.</text>
</comment>
<feature type="domain" description="RNA polymerase sigma-70 region 4" evidence="5">
    <location>
        <begin position="9"/>
        <end position="57"/>
    </location>
</feature>
<dbReference type="InterPro" id="IPR013324">
    <property type="entry name" value="RNA_pol_sigma_r3/r4-like"/>
</dbReference>
<evidence type="ECO:0000313" key="7">
    <source>
        <dbReference type="Proteomes" id="UP001156441"/>
    </source>
</evidence>
<dbReference type="EMBL" id="JAFFZE010000027">
    <property type="protein sequence ID" value="MCT2587712.1"/>
    <property type="molecule type" value="Genomic_DNA"/>
</dbReference>
<dbReference type="Proteomes" id="UP001156441">
    <property type="component" value="Unassembled WGS sequence"/>
</dbReference>
<keyword evidence="3" id="KW-0238">DNA-binding</keyword>
<evidence type="ECO:0000256" key="4">
    <source>
        <dbReference type="ARBA" id="ARBA00023163"/>
    </source>
</evidence>
<dbReference type="CDD" id="cd06171">
    <property type="entry name" value="Sigma70_r4"/>
    <property type="match status" value="1"/>
</dbReference>
<keyword evidence="2" id="KW-0731">Sigma factor</keyword>
<dbReference type="RefSeq" id="WP_375546588.1">
    <property type="nucleotide sequence ID" value="NZ_JAFFZE010000027.1"/>
</dbReference>
<evidence type="ECO:0000256" key="3">
    <source>
        <dbReference type="ARBA" id="ARBA00023125"/>
    </source>
</evidence>
<dbReference type="InterPro" id="IPR036388">
    <property type="entry name" value="WH-like_DNA-bd_sf"/>
</dbReference>
<evidence type="ECO:0000313" key="6">
    <source>
        <dbReference type="EMBL" id="MCT2587712.1"/>
    </source>
</evidence>
<keyword evidence="1" id="KW-0805">Transcription regulation</keyword>
<accession>A0ABT2JIK9</accession>
<dbReference type="InterPro" id="IPR014284">
    <property type="entry name" value="RNA_pol_sigma-70_dom"/>
</dbReference>
<reference evidence="6 7" key="1">
    <citation type="submission" date="2021-02" db="EMBL/GenBank/DDBJ databases">
        <title>Actinophytocola xerophila sp. nov., isolated from soil of cotton cropping field.</title>
        <authorList>
            <person name="Huang R."/>
            <person name="Chen X."/>
            <person name="Ge X."/>
            <person name="Liu W."/>
        </authorList>
    </citation>
    <scope>NUCLEOTIDE SEQUENCE [LARGE SCALE GENOMIC DNA]</scope>
    <source>
        <strain evidence="6 7">S1-96</strain>
    </source>
</reference>